<evidence type="ECO:0000256" key="1">
    <source>
        <dbReference type="SAM" id="SignalP"/>
    </source>
</evidence>
<reference evidence="2 3" key="1">
    <citation type="submission" date="2018-03" db="EMBL/GenBank/DDBJ databases">
        <title>Draft genome of Nitrosomonas supralitoralis APG5.</title>
        <authorList>
            <person name="Urakawa H."/>
            <person name="Lopez J.V."/>
        </authorList>
    </citation>
    <scope>NUCLEOTIDE SEQUENCE [LARGE SCALE GENOMIC DNA]</scope>
    <source>
        <strain evidence="2 3">APG5</strain>
    </source>
</reference>
<protein>
    <submittedName>
        <fullName evidence="2">Lipase</fullName>
    </submittedName>
</protein>
<organism evidence="2 3">
    <name type="scientific">Nitrosomonas supralitoralis</name>
    <dbReference type="NCBI Taxonomy" id="2116706"/>
    <lineage>
        <taxon>Bacteria</taxon>
        <taxon>Pseudomonadati</taxon>
        <taxon>Pseudomonadota</taxon>
        <taxon>Betaproteobacteria</taxon>
        <taxon>Nitrosomonadales</taxon>
        <taxon>Nitrosomonadaceae</taxon>
        <taxon>Nitrosomonas</taxon>
    </lineage>
</organism>
<sequence length="412" mass="45486">MKKWYLNLVRLISAAGLILAVSAVNALPDECVNLTAPVTFIESNGLVCLQKIIVTDSSGDQLYKALLQWQGADNPNRFILLSTEFDDDSESHSPTFSLLNGVLTLPKVNVPKLYGTERYAVSLNWVTDGDDATVDAVSVFELNSVALYNNPEYVPNVTWKPYGMLFPNERRAVDLLVRSIPYAQLADAIYDFDNVAVGSWELIESNGKSSGMDAGVFMNRDTSELALVFRGTETCSFPCSFKELEDTARDAIADAAIGTGTVSDQFKDAFRFAQDVVNRHPGAKITVAGHSLGGGLAQAIGAVLGLETFAFNSSPVPDHFFDTYTISLTKEQLQDLIYVIVDIHDPFSNTDKTGKIYLNSHHVTPLIQFDFKSREILPNRQADLKDLRLGRHSIDQLAENAIKLMTIYRDGW</sequence>
<dbReference type="GO" id="GO:0006629">
    <property type="term" value="P:lipid metabolic process"/>
    <property type="evidence" value="ECO:0007669"/>
    <property type="project" value="InterPro"/>
</dbReference>
<name>A0A2P7NXD8_9PROT</name>
<dbReference type="InterPro" id="IPR029058">
    <property type="entry name" value="AB_hydrolase_fold"/>
</dbReference>
<dbReference type="Proteomes" id="UP000241912">
    <property type="component" value="Unassembled WGS sequence"/>
</dbReference>
<dbReference type="Pfam" id="PF26363">
    <property type="entry name" value="Phospholipase-like"/>
    <property type="match status" value="1"/>
</dbReference>
<proteinExistence type="predicted"/>
<dbReference type="AlphaFoldDB" id="A0A2P7NXD8"/>
<keyword evidence="3" id="KW-1185">Reference proteome</keyword>
<dbReference type="EMBL" id="PXXU01000009">
    <property type="protein sequence ID" value="PSJ18128.1"/>
    <property type="molecule type" value="Genomic_DNA"/>
</dbReference>
<dbReference type="RefSeq" id="WP_106706111.1">
    <property type="nucleotide sequence ID" value="NZ_PXXU01000009.1"/>
</dbReference>
<accession>A0A2P7NXD8</accession>
<feature type="signal peptide" evidence="1">
    <location>
        <begin position="1"/>
        <end position="26"/>
    </location>
</feature>
<evidence type="ECO:0000313" key="3">
    <source>
        <dbReference type="Proteomes" id="UP000241912"/>
    </source>
</evidence>
<feature type="chain" id="PRO_5015179957" evidence="1">
    <location>
        <begin position="27"/>
        <end position="412"/>
    </location>
</feature>
<keyword evidence="1" id="KW-0732">Signal</keyword>
<dbReference type="SUPFAM" id="SSF53474">
    <property type="entry name" value="alpha/beta-Hydrolases"/>
    <property type="match status" value="1"/>
</dbReference>
<gene>
    <name evidence="2" type="ORF">C7H79_04535</name>
</gene>
<evidence type="ECO:0000313" key="2">
    <source>
        <dbReference type="EMBL" id="PSJ18128.1"/>
    </source>
</evidence>
<dbReference type="Gene3D" id="3.40.50.1820">
    <property type="entry name" value="alpha/beta hydrolase"/>
    <property type="match status" value="1"/>
</dbReference>
<dbReference type="OrthoDB" id="6450827at2"/>
<comment type="caution">
    <text evidence="2">The sequence shown here is derived from an EMBL/GenBank/DDBJ whole genome shotgun (WGS) entry which is preliminary data.</text>
</comment>